<dbReference type="KEGG" id="pshq:F3W81_17320"/>
<organism evidence="3 4">
    <name type="scientific">Pseudooceanicola spongiae</name>
    <dbReference type="NCBI Taxonomy" id="2613965"/>
    <lineage>
        <taxon>Bacteria</taxon>
        <taxon>Pseudomonadati</taxon>
        <taxon>Pseudomonadota</taxon>
        <taxon>Alphaproteobacteria</taxon>
        <taxon>Rhodobacterales</taxon>
        <taxon>Paracoccaceae</taxon>
        <taxon>Pseudooceanicola</taxon>
    </lineage>
</organism>
<evidence type="ECO:0000313" key="3">
    <source>
        <dbReference type="EMBL" id="QOL82432.1"/>
    </source>
</evidence>
<protein>
    <submittedName>
        <fullName evidence="3">Universal stress protein</fullName>
    </submittedName>
</protein>
<dbReference type="Proteomes" id="UP000594118">
    <property type="component" value="Chromosome"/>
</dbReference>
<dbReference type="InterPro" id="IPR006016">
    <property type="entry name" value="UspA"/>
</dbReference>
<dbReference type="SUPFAM" id="SSF52402">
    <property type="entry name" value="Adenine nucleotide alpha hydrolases-like"/>
    <property type="match status" value="1"/>
</dbReference>
<gene>
    <name evidence="3" type="ORF">F3W81_17320</name>
</gene>
<dbReference type="CDD" id="cd00293">
    <property type="entry name" value="USP-like"/>
    <property type="match status" value="1"/>
</dbReference>
<name>A0A7L9WRD8_9RHOB</name>
<reference evidence="3 4" key="1">
    <citation type="submission" date="2019-10" db="EMBL/GenBank/DDBJ databases">
        <title>Pseudopuniceibacterium sp. HQ09 islated from Antarctica.</title>
        <authorList>
            <person name="Liao L."/>
            <person name="Su S."/>
            <person name="Chen B."/>
            <person name="Yu Y."/>
        </authorList>
    </citation>
    <scope>NUCLEOTIDE SEQUENCE [LARGE SCALE GENOMIC DNA]</scope>
    <source>
        <strain evidence="3 4">HQ09</strain>
    </source>
</reference>
<evidence type="ECO:0000313" key="4">
    <source>
        <dbReference type="Proteomes" id="UP000594118"/>
    </source>
</evidence>
<evidence type="ECO:0000259" key="2">
    <source>
        <dbReference type="Pfam" id="PF00582"/>
    </source>
</evidence>
<feature type="domain" description="UspA" evidence="2">
    <location>
        <begin position="216"/>
        <end position="275"/>
    </location>
</feature>
<dbReference type="PRINTS" id="PR01438">
    <property type="entry name" value="UNVRSLSTRESS"/>
</dbReference>
<comment type="similarity">
    <text evidence="1">Belongs to the universal stress protein A family.</text>
</comment>
<evidence type="ECO:0000256" key="1">
    <source>
        <dbReference type="ARBA" id="ARBA00008791"/>
    </source>
</evidence>
<dbReference type="RefSeq" id="WP_193080557.1">
    <property type="nucleotide sequence ID" value="NZ_CP045201.1"/>
</dbReference>
<sequence length="278" mass="30305">MAYKSVFTVITENDAEKIVLDNAVTVAVEQDAHLDVLCLGIDRSQIGYYYPGENALILQEAIDSALAESARIEETVKAAMMGAELRWSSEADVTQLGDIGRHVGWRARFADLVVLPKPYGKDRLTEHEQITEACLFEGRAPILILPAQSTPEALQTPLIAWNETPEALAAVRAALPLLQQARDVHIVVIDPPVHGPTRSDPGGLLATWLSRHGVSAQIEVLAKTMPHVSDQISRHAQDISADLIVMGGYGHSRFRQAILGGATRNMLESTELPIFLAH</sequence>
<proteinExistence type="inferred from homology"/>
<accession>A0A7L9WRD8</accession>
<dbReference type="InterPro" id="IPR006015">
    <property type="entry name" value="Universal_stress_UspA"/>
</dbReference>
<dbReference type="AlphaFoldDB" id="A0A7L9WRD8"/>
<keyword evidence="4" id="KW-1185">Reference proteome</keyword>
<dbReference type="EMBL" id="CP045201">
    <property type="protein sequence ID" value="QOL82432.1"/>
    <property type="molecule type" value="Genomic_DNA"/>
</dbReference>
<dbReference type="Pfam" id="PF00582">
    <property type="entry name" value="Usp"/>
    <property type="match status" value="1"/>
</dbReference>
<dbReference type="Gene3D" id="3.40.50.12370">
    <property type="match status" value="1"/>
</dbReference>